<gene>
    <name evidence="2" type="ORF">MA16_Dca001072</name>
</gene>
<evidence type="ECO:0000313" key="2">
    <source>
        <dbReference type="EMBL" id="PKU76469.1"/>
    </source>
</evidence>
<dbReference type="Gene3D" id="3.30.420.10">
    <property type="entry name" value="Ribonuclease H-like superfamily/Ribonuclease H"/>
    <property type="match status" value="1"/>
</dbReference>
<accession>A0A2I0WLD2</accession>
<sequence length="291" mass="33055">MCNPTSEFLKYKKLTNDDLCARGCEEVENLSHIGVNCKHLQDLLRKIQDWGFYVPVFDSLDDCLSGLKSLFTFAPNIVILYCNTVYLNWKNKNEVAHGKTTNAISITVANMMSTAFLSSNPLIASWGANLSREFQTVWHSPPLGWIKINVDAALLPSYNAGIGGCIRDDKGRLLIAFGKKRMHWDIANLELDAVMSVRKYLQPWMIECKGLIIEGDNLNVIKFIQNSLNKAKWQSYNRIEENLLFMADFNKVIFNHIHRNCNRVADMCATLALDNNFYFDSPSFANIPSSL</sequence>
<protein>
    <recommendedName>
        <fullName evidence="1">RNase H type-1 domain-containing protein</fullName>
    </recommendedName>
</protein>
<name>A0A2I0WLD2_9ASPA</name>
<keyword evidence="3" id="KW-1185">Reference proteome</keyword>
<evidence type="ECO:0000259" key="1">
    <source>
        <dbReference type="Pfam" id="PF13456"/>
    </source>
</evidence>
<dbReference type="Proteomes" id="UP000233837">
    <property type="component" value="Unassembled WGS sequence"/>
</dbReference>
<dbReference type="GO" id="GO:0004523">
    <property type="term" value="F:RNA-DNA hybrid ribonuclease activity"/>
    <property type="evidence" value="ECO:0007669"/>
    <property type="project" value="InterPro"/>
</dbReference>
<organism evidence="2 3">
    <name type="scientific">Dendrobium catenatum</name>
    <dbReference type="NCBI Taxonomy" id="906689"/>
    <lineage>
        <taxon>Eukaryota</taxon>
        <taxon>Viridiplantae</taxon>
        <taxon>Streptophyta</taxon>
        <taxon>Embryophyta</taxon>
        <taxon>Tracheophyta</taxon>
        <taxon>Spermatophyta</taxon>
        <taxon>Magnoliopsida</taxon>
        <taxon>Liliopsida</taxon>
        <taxon>Asparagales</taxon>
        <taxon>Orchidaceae</taxon>
        <taxon>Epidendroideae</taxon>
        <taxon>Malaxideae</taxon>
        <taxon>Dendrobiinae</taxon>
        <taxon>Dendrobium</taxon>
    </lineage>
</organism>
<dbReference type="PANTHER" id="PTHR47723:SF19">
    <property type="entry name" value="POLYNUCLEOTIDYL TRANSFERASE, RIBONUCLEASE H-LIKE SUPERFAMILY PROTEIN"/>
    <property type="match status" value="1"/>
</dbReference>
<dbReference type="InterPro" id="IPR002156">
    <property type="entry name" value="RNaseH_domain"/>
</dbReference>
<proteinExistence type="predicted"/>
<feature type="domain" description="RNase H type-1" evidence="1">
    <location>
        <begin position="157"/>
        <end position="271"/>
    </location>
</feature>
<dbReference type="PANTHER" id="PTHR47723">
    <property type="entry name" value="OS05G0353850 PROTEIN"/>
    <property type="match status" value="1"/>
</dbReference>
<dbReference type="GO" id="GO:0003676">
    <property type="term" value="F:nucleic acid binding"/>
    <property type="evidence" value="ECO:0007669"/>
    <property type="project" value="InterPro"/>
</dbReference>
<dbReference type="AlphaFoldDB" id="A0A2I0WLD2"/>
<evidence type="ECO:0000313" key="3">
    <source>
        <dbReference type="Proteomes" id="UP000233837"/>
    </source>
</evidence>
<dbReference type="InterPro" id="IPR044730">
    <property type="entry name" value="RNase_H-like_dom_plant"/>
</dbReference>
<reference evidence="2 3" key="2">
    <citation type="journal article" date="2017" name="Nature">
        <title>The Apostasia genome and the evolution of orchids.</title>
        <authorList>
            <person name="Zhang G.Q."/>
            <person name="Liu K.W."/>
            <person name="Li Z."/>
            <person name="Lohaus R."/>
            <person name="Hsiao Y.Y."/>
            <person name="Niu S.C."/>
            <person name="Wang J.Y."/>
            <person name="Lin Y.C."/>
            <person name="Xu Q."/>
            <person name="Chen L.J."/>
            <person name="Yoshida K."/>
            <person name="Fujiwara S."/>
            <person name="Wang Z.W."/>
            <person name="Zhang Y.Q."/>
            <person name="Mitsuda N."/>
            <person name="Wang M."/>
            <person name="Liu G.H."/>
            <person name="Pecoraro L."/>
            <person name="Huang H.X."/>
            <person name="Xiao X.J."/>
            <person name="Lin M."/>
            <person name="Wu X.Y."/>
            <person name="Wu W.L."/>
            <person name="Chen Y.Y."/>
            <person name="Chang S.B."/>
            <person name="Sakamoto S."/>
            <person name="Ohme-Takagi M."/>
            <person name="Yagi M."/>
            <person name="Zeng S.J."/>
            <person name="Shen C.Y."/>
            <person name="Yeh C.M."/>
            <person name="Luo Y.B."/>
            <person name="Tsai W.C."/>
            <person name="Van de Peer Y."/>
            <person name="Liu Z.J."/>
        </authorList>
    </citation>
    <scope>NUCLEOTIDE SEQUENCE [LARGE SCALE GENOMIC DNA]</scope>
    <source>
        <tissue evidence="2">The whole plant</tissue>
    </source>
</reference>
<dbReference type="InterPro" id="IPR012337">
    <property type="entry name" value="RNaseH-like_sf"/>
</dbReference>
<dbReference type="InterPro" id="IPR036397">
    <property type="entry name" value="RNaseH_sf"/>
</dbReference>
<dbReference type="CDD" id="cd06222">
    <property type="entry name" value="RNase_H_like"/>
    <property type="match status" value="1"/>
</dbReference>
<dbReference type="EMBL" id="KZ502537">
    <property type="protein sequence ID" value="PKU76469.1"/>
    <property type="molecule type" value="Genomic_DNA"/>
</dbReference>
<dbReference type="Pfam" id="PF13456">
    <property type="entry name" value="RVT_3"/>
    <property type="match status" value="1"/>
</dbReference>
<reference evidence="2 3" key="1">
    <citation type="journal article" date="2016" name="Sci. Rep.">
        <title>The Dendrobium catenatum Lindl. genome sequence provides insights into polysaccharide synthase, floral development and adaptive evolution.</title>
        <authorList>
            <person name="Zhang G.Q."/>
            <person name="Xu Q."/>
            <person name="Bian C."/>
            <person name="Tsai W.C."/>
            <person name="Yeh C.M."/>
            <person name="Liu K.W."/>
            <person name="Yoshida K."/>
            <person name="Zhang L.S."/>
            <person name="Chang S.B."/>
            <person name="Chen F."/>
            <person name="Shi Y."/>
            <person name="Su Y.Y."/>
            <person name="Zhang Y.Q."/>
            <person name="Chen L.J."/>
            <person name="Yin Y."/>
            <person name="Lin M."/>
            <person name="Huang H."/>
            <person name="Deng H."/>
            <person name="Wang Z.W."/>
            <person name="Zhu S.L."/>
            <person name="Zhao X."/>
            <person name="Deng C."/>
            <person name="Niu S.C."/>
            <person name="Huang J."/>
            <person name="Wang M."/>
            <person name="Liu G.H."/>
            <person name="Yang H.J."/>
            <person name="Xiao X.J."/>
            <person name="Hsiao Y.Y."/>
            <person name="Wu W.L."/>
            <person name="Chen Y.Y."/>
            <person name="Mitsuda N."/>
            <person name="Ohme-Takagi M."/>
            <person name="Luo Y.B."/>
            <person name="Van de Peer Y."/>
            <person name="Liu Z.J."/>
        </authorList>
    </citation>
    <scope>NUCLEOTIDE SEQUENCE [LARGE SCALE GENOMIC DNA]</scope>
    <source>
        <tissue evidence="2">The whole plant</tissue>
    </source>
</reference>
<dbReference type="SUPFAM" id="SSF53098">
    <property type="entry name" value="Ribonuclease H-like"/>
    <property type="match status" value="1"/>
</dbReference>
<dbReference type="InterPro" id="IPR053151">
    <property type="entry name" value="RNase_H-like"/>
</dbReference>